<comment type="caution">
    <text evidence="1">The sequence shown here is derived from an EMBL/GenBank/DDBJ whole genome shotgun (WGS) entry which is preliminary data.</text>
</comment>
<evidence type="ECO:0000313" key="1">
    <source>
        <dbReference type="EMBL" id="GLR87757.1"/>
    </source>
</evidence>
<evidence type="ECO:0000313" key="2">
    <source>
        <dbReference type="Proteomes" id="UP001156905"/>
    </source>
</evidence>
<dbReference type="EMBL" id="BSOW01000015">
    <property type="protein sequence ID" value="GLR87757.1"/>
    <property type="molecule type" value="Genomic_DNA"/>
</dbReference>
<reference evidence="2" key="1">
    <citation type="journal article" date="2019" name="Int. J. Syst. Evol. Microbiol.">
        <title>The Global Catalogue of Microorganisms (GCM) 10K type strain sequencing project: providing services to taxonomists for standard genome sequencing and annotation.</title>
        <authorList>
            <consortium name="The Broad Institute Genomics Platform"/>
            <consortium name="The Broad Institute Genome Sequencing Center for Infectious Disease"/>
            <person name="Wu L."/>
            <person name="Ma J."/>
        </authorList>
    </citation>
    <scope>NUCLEOTIDE SEQUENCE [LARGE SCALE GENOMIC DNA]</scope>
    <source>
        <strain evidence="2">NBRC 102520</strain>
    </source>
</reference>
<gene>
    <name evidence="1" type="ORF">GCM10007857_44680</name>
</gene>
<sequence>MDQGKPPRSLTRVSEIQAKMELGKTLLDLKATSRSNCHFGRLVREHFDVDQAGATETMRAWRTSMVAAGKSPRAFPGTR</sequence>
<keyword evidence="2" id="KW-1185">Reference proteome</keyword>
<proteinExistence type="predicted"/>
<name>A0ABQ6AZY7_9BRAD</name>
<protein>
    <submittedName>
        <fullName evidence="1">Uncharacterized protein</fullName>
    </submittedName>
</protein>
<dbReference type="Proteomes" id="UP001156905">
    <property type="component" value="Unassembled WGS sequence"/>
</dbReference>
<organism evidence="1 2">
    <name type="scientific">Bradyrhizobium iriomotense</name>
    <dbReference type="NCBI Taxonomy" id="441950"/>
    <lineage>
        <taxon>Bacteria</taxon>
        <taxon>Pseudomonadati</taxon>
        <taxon>Pseudomonadota</taxon>
        <taxon>Alphaproteobacteria</taxon>
        <taxon>Hyphomicrobiales</taxon>
        <taxon>Nitrobacteraceae</taxon>
        <taxon>Bradyrhizobium</taxon>
    </lineage>
</organism>
<accession>A0ABQ6AZY7</accession>